<sequence>AASLTGPQFPGNHMLSHYLHLPFDIFGDGTYALQTAGKSDVVLRLFVDDAGEDHKIRVIPCEIVPASRGV</sequence>
<reference evidence="1" key="1">
    <citation type="journal article" date="2014" name="Front. Microbiol.">
        <title>High frequency of phylogenetically diverse reductive dehalogenase-homologous genes in deep subseafloor sedimentary metagenomes.</title>
        <authorList>
            <person name="Kawai M."/>
            <person name="Futagami T."/>
            <person name="Toyoda A."/>
            <person name="Takaki Y."/>
            <person name="Nishi S."/>
            <person name="Hori S."/>
            <person name="Arai W."/>
            <person name="Tsubouchi T."/>
            <person name="Morono Y."/>
            <person name="Uchiyama I."/>
            <person name="Ito T."/>
            <person name="Fujiyama A."/>
            <person name="Inagaki F."/>
            <person name="Takami H."/>
        </authorList>
    </citation>
    <scope>NUCLEOTIDE SEQUENCE</scope>
    <source>
        <strain evidence="1">Expedition CK06-06</strain>
    </source>
</reference>
<evidence type="ECO:0000313" key="1">
    <source>
        <dbReference type="EMBL" id="GAH58910.1"/>
    </source>
</evidence>
<protein>
    <submittedName>
        <fullName evidence="1">Uncharacterized protein</fullName>
    </submittedName>
</protein>
<organism evidence="1">
    <name type="scientific">marine sediment metagenome</name>
    <dbReference type="NCBI Taxonomy" id="412755"/>
    <lineage>
        <taxon>unclassified sequences</taxon>
        <taxon>metagenomes</taxon>
        <taxon>ecological metagenomes</taxon>
    </lineage>
</organism>
<comment type="caution">
    <text evidence="1">The sequence shown here is derived from an EMBL/GenBank/DDBJ whole genome shotgun (WGS) entry which is preliminary data.</text>
</comment>
<name>X1HPC6_9ZZZZ</name>
<proteinExistence type="predicted"/>
<feature type="non-terminal residue" evidence="1">
    <location>
        <position position="1"/>
    </location>
</feature>
<dbReference type="AlphaFoldDB" id="X1HPC6"/>
<gene>
    <name evidence="1" type="ORF">S03H2_28731</name>
</gene>
<accession>X1HPC6</accession>
<dbReference type="EMBL" id="BARU01017315">
    <property type="protein sequence ID" value="GAH58910.1"/>
    <property type="molecule type" value="Genomic_DNA"/>
</dbReference>